<evidence type="ECO:0000313" key="2">
    <source>
        <dbReference type="Proteomes" id="UP000229706"/>
    </source>
</evidence>
<accession>A0A2M8DC49</accession>
<organism evidence="1 2">
    <name type="scientific">Candidatus Roizmanbacteria bacterium CG_4_9_14_0_8_um_filter_34_12</name>
    <dbReference type="NCBI Taxonomy" id="1974840"/>
    <lineage>
        <taxon>Bacteria</taxon>
        <taxon>Candidatus Roizmaniibacteriota</taxon>
    </lineage>
</organism>
<dbReference type="EMBL" id="PFTH01000165">
    <property type="protein sequence ID" value="PJB87936.1"/>
    <property type="molecule type" value="Genomic_DNA"/>
</dbReference>
<comment type="caution">
    <text evidence="1">The sequence shown here is derived from an EMBL/GenBank/DDBJ whole genome shotgun (WGS) entry which is preliminary data.</text>
</comment>
<protein>
    <submittedName>
        <fullName evidence="1">Uncharacterized protein</fullName>
    </submittedName>
</protein>
<name>A0A2M8DC49_9BACT</name>
<reference evidence="2" key="1">
    <citation type="submission" date="2017-09" db="EMBL/GenBank/DDBJ databases">
        <title>Depth-based differentiation of microbial function through sediment-hosted aquifers and enrichment of novel symbionts in the deep terrestrial subsurface.</title>
        <authorList>
            <person name="Probst A.J."/>
            <person name="Ladd B."/>
            <person name="Jarett J.K."/>
            <person name="Geller-Mcgrath D.E."/>
            <person name="Sieber C.M.K."/>
            <person name="Emerson J.B."/>
            <person name="Anantharaman K."/>
            <person name="Thomas B.C."/>
            <person name="Malmstrom R."/>
            <person name="Stieglmeier M."/>
            <person name="Klingl A."/>
            <person name="Woyke T."/>
            <person name="Ryan C.M."/>
            <person name="Banfield J.F."/>
        </authorList>
    </citation>
    <scope>NUCLEOTIDE SEQUENCE [LARGE SCALE GENOMIC DNA]</scope>
</reference>
<gene>
    <name evidence="1" type="ORF">CO083_04300</name>
</gene>
<feature type="non-terminal residue" evidence="1">
    <location>
        <position position="1"/>
    </location>
</feature>
<evidence type="ECO:0000313" key="1">
    <source>
        <dbReference type="EMBL" id="PJB87936.1"/>
    </source>
</evidence>
<dbReference type="AlphaFoldDB" id="A0A2M8DC49"/>
<sequence>FLVFTYVKSEDKRIIKIVNSFGSQRKDKLYKLVFKPNNCIFFISSDETLLGTELKITNLIRKFITMPISKAPINLYIFFFISEM</sequence>
<proteinExistence type="predicted"/>
<dbReference type="Proteomes" id="UP000229706">
    <property type="component" value="Unassembled WGS sequence"/>
</dbReference>